<gene>
    <name evidence="9" type="ORF">AYI68_g1111</name>
</gene>
<keyword evidence="4" id="KW-0931">ER-Golgi transport</keyword>
<evidence type="ECO:0000256" key="8">
    <source>
        <dbReference type="ARBA" id="ARBA00042485"/>
    </source>
</evidence>
<keyword evidence="10" id="KW-1185">Reference proteome</keyword>
<evidence type="ECO:0000313" key="9">
    <source>
        <dbReference type="EMBL" id="OLY84719.1"/>
    </source>
</evidence>
<evidence type="ECO:0000313" key="10">
    <source>
        <dbReference type="Proteomes" id="UP000187455"/>
    </source>
</evidence>
<comment type="subcellular location">
    <subcellularLocation>
        <location evidence="1">Membrane</location>
        <topology evidence="1">Peripheral membrane protein</topology>
    </subcellularLocation>
</comment>
<dbReference type="STRING" id="133383.A0A1R0H6F3"/>
<dbReference type="PANTHER" id="PTHR13768:SF2">
    <property type="entry name" value="GAMMA-SOLUBLE NSF ATTACHMENT PROTEIN"/>
    <property type="match status" value="1"/>
</dbReference>
<evidence type="ECO:0000256" key="1">
    <source>
        <dbReference type="ARBA" id="ARBA00004170"/>
    </source>
</evidence>
<dbReference type="OrthoDB" id="9984275at2759"/>
<evidence type="ECO:0000256" key="3">
    <source>
        <dbReference type="ARBA" id="ARBA00022448"/>
    </source>
</evidence>
<dbReference type="GO" id="GO:0019905">
    <property type="term" value="F:syntaxin binding"/>
    <property type="evidence" value="ECO:0007669"/>
    <property type="project" value="TreeGrafter"/>
</dbReference>
<evidence type="ECO:0000256" key="7">
    <source>
        <dbReference type="ARBA" id="ARBA00040047"/>
    </source>
</evidence>
<dbReference type="GO" id="GO:0005483">
    <property type="term" value="F:soluble NSF attachment protein activity"/>
    <property type="evidence" value="ECO:0007669"/>
    <property type="project" value="TreeGrafter"/>
</dbReference>
<dbReference type="EMBL" id="LSSL01000384">
    <property type="protein sequence ID" value="OLY84719.1"/>
    <property type="molecule type" value="Genomic_DNA"/>
</dbReference>
<evidence type="ECO:0000256" key="6">
    <source>
        <dbReference type="ARBA" id="ARBA00023136"/>
    </source>
</evidence>
<dbReference type="GO" id="GO:0005774">
    <property type="term" value="C:vacuolar membrane"/>
    <property type="evidence" value="ECO:0007669"/>
    <property type="project" value="TreeGrafter"/>
</dbReference>
<comment type="caution">
    <text evidence="9">The sequence shown here is derived from an EMBL/GenBank/DDBJ whole genome shotgun (WGS) entry which is preliminary data.</text>
</comment>
<dbReference type="SUPFAM" id="SSF48452">
    <property type="entry name" value="TPR-like"/>
    <property type="match status" value="1"/>
</dbReference>
<dbReference type="Pfam" id="PF14938">
    <property type="entry name" value="SNAP"/>
    <property type="match status" value="1"/>
</dbReference>
<dbReference type="AlphaFoldDB" id="A0A1R0H6F3"/>
<organism evidence="9 10">
    <name type="scientific">Smittium mucronatum</name>
    <dbReference type="NCBI Taxonomy" id="133383"/>
    <lineage>
        <taxon>Eukaryota</taxon>
        <taxon>Fungi</taxon>
        <taxon>Fungi incertae sedis</taxon>
        <taxon>Zoopagomycota</taxon>
        <taxon>Kickxellomycotina</taxon>
        <taxon>Harpellomycetes</taxon>
        <taxon>Harpellales</taxon>
        <taxon>Legeriomycetaceae</taxon>
        <taxon>Smittium</taxon>
    </lineage>
</organism>
<comment type="similarity">
    <text evidence="2">Belongs to the SNAP family.</text>
</comment>
<dbReference type="Proteomes" id="UP000187455">
    <property type="component" value="Unassembled WGS sequence"/>
</dbReference>
<dbReference type="InterPro" id="IPR011990">
    <property type="entry name" value="TPR-like_helical_dom_sf"/>
</dbReference>
<name>A0A1R0H6F3_9FUNG</name>
<keyword evidence="5" id="KW-0653">Protein transport</keyword>
<dbReference type="GO" id="GO:0016192">
    <property type="term" value="P:vesicle-mediated transport"/>
    <property type="evidence" value="ECO:0007669"/>
    <property type="project" value="UniProtKB-KW"/>
</dbReference>
<protein>
    <recommendedName>
        <fullName evidence="7">Gamma-soluble NSF attachment protein</fullName>
    </recommendedName>
    <alternativeName>
        <fullName evidence="8">N-ethylmaleimide-sensitive factor attachment protein gamma</fullName>
    </alternativeName>
</protein>
<dbReference type="Gene3D" id="1.25.40.10">
    <property type="entry name" value="Tetratricopeptide repeat domain"/>
    <property type="match status" value="1"/>
</dbReference>
<evidence type="ECO:0000256" key="4">
    <source>
        <dbReference type="ARBA" id="ARBA00022892"/>
    </source>
</evidence>
<dbReference type="InterPro" id="IPR000744">
    <property type="entry name" value="NSF_attach"/>
</dbReference>
<proteinExistence type="inferred from homology"/>
<dbReference type="PANTHER" id="PTHR13768">
    <property type="entry name" value="SOLUBLE NSF ATTACHMENT PROTEIN SNAP"/>
    <property type="match status" value="1"/>
</dbReference>
<keyword evidence="3" id="KW-0813">Transport</keyword>
<sequence>MYEDTDIETSIQLHLNAITIYETENRGRFGLEEFRNLSSLLVKNKRYDKAVEVLMRLAAQCIKLNNRLELCKTYLCVVICLLAKGDDVEASKQLDTFSQDSYFERSPEFASANNIILAYKEFDQEKLDQAIRDPAINDLNSNFRKLAYTLSVPGFSRNVLGVKSNDYRESVHNKLDSTSADASDAHRVESREAGLFSNTVEDGEDDDGLL</sequence>
<keyword evidence="6" id="KW-0472">Membrane</keyword>
<dbReference type="GO" id="GO:0006886">
    <property type="term" value="P:intracellular protein transport"/>
    <property type="evidence" value="ECO:0007669"/>
    <property type="project" value="InterPro"/>
</dbReference>
<dbReference type="GO" id="GO:0031201">
    <property type="term" value="C:SNARE complex"/>
    <property type="evidence" value="ECO:0007669"/>
    <property type="project" value="TreeGrafter"/>
</dbReference>
<evidence type="ECO:0000256" key="2">
    <source>
        <dbReference type="ARBA" id="ARBA00010050"/>
    </source>
</evidence>
<evidence type="ECO:0000256" key="5">
    <source>
        <dbReference type="ARBA" id="ARBA00022927"/>
    </source>
</evidence>
<accession>A0A1R0H6F3</accession>
<reference evidence="9 10" key="1">
    <citation type="journal article" date="2016" name="Mol. Biol. Evol.">
        <title>Genome-Wide Survey of Gut Fungi (Harpellales) Reveals the First Horizontally Transferred Ubiquitin Gene from a Mosquito Host.</title>
        <authorList>
            <person name="Wang Y."/>
            <person name="White M.M."/>
            <person name="Kvist S."/>
            <person name="Moncalvo J.M."/>
        </authorList>
    </citation>
    <scope>NUCLEOTIDE SEQUENCE [LARGE SCALE GENOMIC DNA]</scope>
    <source>
        <strain evidence="9 10">ALG-7-W6</strain>
    </source>
</reference>